<proteinExistence type="predicted"/>
<dbReference type="STRING" id="470826.SAMN04488027_104109"/>
<evidence type="ECO:0000256" key="1">
    <source>
        <dbReference type="SAM" id="Phobius"/>
    </source>
</evidence>
<feature type="transmembrane region" description="Helical" evidence="1">
    <location>
        <begin position="64"/>
        <end position="89"/>
    </location>
</feature>
<feature type="transmembrane region" description="Helical" evidence="1">
    <location>
        <begin position="37"/>
        <end position="57"/>
    </location>
</feature>
<evidence type="ECO:0000313" key="3">
    <source>
        <dbReference type="Proteomes" id="UP000199296"/>
    </source>
</evidence>
<protein>
    <submittedName>
        <fullName evidence="2">Putative membrane protein</fullName>
    </submittedName>
</protein>
<keyword evidence="1" id="KW-0472">Membrane</keyword>
<sequence>MKSLFSEKKYVFIAIGILWLFHISGIIGISLGFQDWFASRTALNLLIMFMALIFFFPMDTLKKWAFFFLFGLSGVFVEYLGVTFGLFFGEYAYGDNFGPKISGVPLLIGINWAMLTFICGAVANKLSDNIFLKSLLGTFMMLLLDLFMEKIAPIFDFWEFTGGYAPVDNYIAWGIISFIFLLIFHFAKIKGNFLISFHLYLVQLVFFIYFYVYY</sequence>
<keyword evidence="1" id="KW-1133">Transmembrane helix</keyword>
<dbReference type="PANTHER" id="PTHR39419:SF1">
    <property type="entry name" value="SLL0814 PROTEIN"/>
    <property type="match status" value="1"/>
</dbReference>
<evidence type="ECO:0000313" key="2">
    <source>
        <dbReference type="EMBL" id="SDG62641.1"/>
    </source>
</evidence>
<reference evidence="2 3" key="1">
    <citation type="submission" date="2016-10" db="EMBL/GenBank/DDBJ databases">
        <authorList>
            <person name="de Groot N.N."/>
        </authorList>
    </citation>
    <scope>NUCLEOTIDE SEQUENCE [LARGE SCALE GENOMIC DNA]</scope>
    <source>
        <strain evidence="2 3">DSM 19803</strain>
    </source>
</reference>
<dbReference type="Pfam" id="PF04240">
    <property type="entry name" value="Caroten_synth"/>
    <property type="match status" value="1"/>
</dbReference>
<dbReference type="EMBL" id="FNCW01000004">
    <property type="protein sequence ID" value="SDG62641.1"/>
    <property type="molecule type" value="Genomic_DNA"/>
</dbReference>
<keyword evidence="1" id="KW-0812">Transmembrane</keyword>
<feature type="transmembrane region" description="Helical" evidence="1">
    <location>
        <begin position="101"/>
        <end position="123"/>
    </location>
</feature>
<dbReference type="Proteomes" id="UP000199296">
    <property type="component" value="Unassembled WGS sequence"/>
</dbReference>
<feature type="transmembrane region" description="Helical" evidence="1">
    <location>
        <begin position="194"/>
        <end position="212"/>
    </location>
</feature>
<feature type="transmembrane region" description="Helical" evidence="1">
    <location>
        <begin position="170"/>
        <end position="187"/>
    </location>
</feature>
<dbReference type="InterPro" id="IPR007354">
    <property type="entry name" value="CruF-like"/>
</dbReference>
<accession>A0A1G7VST2</accession>
<dbReference type="PANTHER" id="PTHR39419">
    <property type="entry name" value="SLL0814 PROTEIN"/>
    <property type="match status" value="1"/>
</dbReference>
<feature type="transmembrane region" description="Helical" evidence="1">
    <location>
        <begin position="130"/>
        <end position="148"/>
    </location>
</feature>
<feature type="transmembrane region" description="Helical" evidence="1">
    <location>
        <begin position="12"/>
        <end position="31"/>
    </location>
</feature>
<dbReference type="RefSeq" id="WP_093366425.1">
    <property type="nucleotide sequence ID" value="NZ_FNCW01000004.1"/>
</dbReference>
<organism evidence="2 3">
    <name type="scientific">Psychroflexus sediminis</name>
    <dbReference type="NCBI Taxonomy" id="470826"/>
    <lineage>
        <taxon>Bacteria</taxon>
        <taxon>Pseudomonadati</taxon>
        <taxon>Bacteroidota</taxon>
        <taxon>Flavobacteriia</taxon>
        <taxon>Flavobacteriales</taxon>
        <taxon>Flavobacteriaceae</taxon>
        <taxon>Psychroflexus</taxon>
    </lineage>
</organism>
<dbReference type="AlphaFoldDB" id="A0A1G7VST2"/>
<name>A0A1G7VST2_9FLAO</name>
<keyword evidence="3" id="KW-1185">Reference proteome</keyword>
<dbReference type="OrthoDB" id="9811293at2"/>
<gene>
    <name evidence="2" type="ORF">SAMN04488027_104109</name>
</gene>